<dbReference type="Pfam" id="PF03140">
    <property type="entry name" value="DUF247"/>
    <property type="match status" value="1"/>
</dbReference>
<dbReference type="EMBL" id="JABFAE010000013">
    <property type="protein sequence ID" value="MBA0844013.1"/>
    <property type="molecule type" value="Genomic_DNA"/>
</dbReference>
<feature type="non-terminal residue" evidence="1">
    <location>
        <position position="1"/>
    </location>
</feature>
<evidence type="ECO:0000313" key="1">
    <source>
        <dbReference type="EMBL" id="MBA0844013.1"/>
    </source>
</evidence>
<name>A0A7J9KC33_9ROSI</name>
<sequence length="81" mass="9148">FICKLINASKDVELLRKSEIIDNLLGNDEAVTKMFNKLGDSIYYSPKYFYYKDIADQSALGDCPLKCHIVSNVISRLTSVP</sequence>
<accession>A0A7J9KC33</accession>
<reference evidence="1 2" key="1">
    <citation type="journal article" date="2019" name="Genome Biol. Evol.">
        <title>Insights into the evolution of the New World diploid cottons (Gossypium, subgenus Houzingenia) based on genome sequencing.</title>
        <authorList>
            <person name="Grover C.E."/>
            <person name="Arick M.A. 2nd"/>
            <person name="Thrash A."/>
            <person name="Conover J.L."/>
            <person name="Sanders W.S."/>
            <person name="Peterson D.G."/>
            <person name="Frelichowski J.E."/>
            <person name="Scheffler J.A."/>
            <person name="Scheffler B.E."/>
            <person name="Wendel J.F."/>
        </authorList>
    </citation>
    <scope>NUCLEOTIDE SEQUENCE [LARGE SCALE GENOMIC DNA]</scope>
    <source>
        <strain evidence="1">6</strain>
        <tissue evidence="1">Leaf</tissue>
    </source>
</reference>
<organism evidence="1 2">
    <name type="scientific">Gossypium armourianum</name>
    <dbReference type="NCBI Taxonomy" id="34283"/>
    <lineage>
        <taxon>Eukaryota</taxon>
        <taxon>Viridiplantae</taxon>
        <taxon>Streptophyta</taxon>
        <taxon>Embryophyta</taxon>
        <taxon>Tracheophyta</taxon>
        <taxon>Spermatophyta</taxon>
        <taxon>Magnoliopsida</taxon>
        <taxon>eudicotyledons</taxon>
        <taxon>Gunneridae</taxon>
        <taxon>Pentapetalae</taxon>
        <taxon>rosids</taxon>
        <taxon>malvids</taxon>
        <taxon>Malvales</taxon>
        <taxon>Malvaceae</taxon>
        <taxon>Malvoideae</taxon>
        <taxon>Gossypium</taxon>
    </lineage>
</organism>
<gene>
    <name evidence="1" type="ORF">Goarm_001145</name>
</gene>
<dbReference type="AlphaFoldDB" id="A0A7J9KC33"/>
<protein>
    <submittedName>
        <fullName evidence="1">Uncharacterized protein</fullName>
    </submittedName>
</protein>
<comment type="caution">
    <text evidence="1">The sequence shown here is derived from an EMBL/GenBank/DDBJ whole genome shotgun (WGS) entry which is preliminary data.</text>
</comment>
<keyword evidence="2" id="KW-1185">Reference proteome</keyword>
<evidence type="ECO:0000313" key="2">
    <source>
        <dbReference type="Proteomes" id="UP000593575"/>
    </source>
</evidence>
<dbReference type="Proteomes" id="UP000593575">
    <property type="component" value="Unassembled WGS sequence"/>
</dbReference>
<proteinExistence type="predicted"/>
<feature type="non-terminal residue" evidence="1">
    <location>
        <position position="81"/>
    </location>
</feature>
<dbReference type="InterPro" id="IPR004158">
    <property type="entry name" value="DUF247_pln"/>
</dbReference>